<dbReference type="HAMAP" id="MF_01499">
    <property type="entry name" value="DacA"/>
    <property type="match status" value="1"/>
</dbReference>
<comment type="similarity">
    <text evidence="10">Belongs to the adenylate cyclase family. DacA/CdaA subfamily.</text>
</comment>
<dbReference type="SUPFAM" id="SSF143597">
    <property type="entry name" value="YojJ-like"/>
    <property type="match status" value="1"/>
</dbReference>
<dbReference type="Gene3D" id="3.40.1700.10">
    <property type="entry name" value="DNA integrity scanning protein, DisA, N-terminal domain"/>
    <property type="match status" value="1"/>
</dbReference>
<dbReference type="InterPro" id="IPR045585">
    <property type="entry name" value="CdaA_N"/>
</dbReference>
<dbReference type="GO" id="GO:0005524">
    <property type="term" value="F:ATP binding"/>
    <property type="evidence" value="ECO:0007669"/>
    <property type="project" value="UniProtKB-UniRule"/>
</dbReference>
<dbReference type="NCBIfam" id="TIGR00159">
    <property type="entry name" value="diadenylate cyclase CdaA"/>
    <property type="match status" value="1"/>
</dbReference>
<dbReference type="GO" id="GO:0106408">
    <property type="term" value="F:diadenylate cyclase activity"/>
    <property type="evidence" value="ECO:0007669"/>
    <property type="project" value="UniProtKB-EC"/>
</dbReference>
<evidence type="ECO:0000256" key="3">
    <source>
        <dbReference type="ARBA" id="ARBA00022679"/>
    </source>
</evidence>
<name>A0A841C6R3_9LACT</name>
<dbReference type="InterPro" id="IPR050338">
    <property type="entry name" value="DisA"/>
</dbReference>
<keyword evidence="6 10" id="KW-0547">Nucleotide-binding</keyword>
<feature type="region of interest" description="Disordered" evidence="11">
    <location>
        <begin position="266"/>
        <end position="291"/>
    </location>
</feature>
<feature type="compositionally biased region" description="Basic residues" evidence="11">
    <location>
        <begin position="282"/>
        <end position="291"/>
    </location>
</feature>
<dbReference type="InterPro" id="IPR034701">
    <property type="entry name" value="CdaA"/>
</dbReference>
<dbReference type="EMBL" id="JACHHV010000013">
    <property type="protein sequence ID" value="MBB5888034.1"/>
    <property type="molecule type" value="Genomic_DNA"/>
</dbReference>
<evidence type="ECO:0000256" key="4">
    <source>
        <dbReference type="ARBA" id="ARBA00022692"/>
    </source>
</evidence>
<evidence type="ECO:0000256" key="1">
    <source>
        <dbReference type="ARBA" id="ARBA00000877"/>
    </source>
</evidence>
<organism evidence="13 14">
    <name type="scientific">Lactovum miscens</name>
    <dbReference type="NCBI Taxonomy" id="190387"/>
    <lineage>
        <taxon>Bacteria</taxon>
        <taxon>Bacillati</taxon>
        <taxon>Bacillota</taxon>
        <taxon>Bacilli</taxon>
        <taxon>Lactobacillales</taxon>
        <taxon>Streptococcaceae</taxon>
        <taxon>Lactovum</taxon>
    </lineage>
</organism>
<evidence type="ECO:0000313" key="14">
    <source>
        <dbReference type="Proteomes" id="UP000562464"/>
    </source>
</evidence>
<keyword evidence="8 10" id="KW-1133">Transmembrane helix</keyword>
<keyword evidence="9 10" id="KW-0472">Membrane</keyword>
<keyword evidence="5 10" id="KW-0548">Nucleotidyltransferase</keyword>
<feature type="transmembrane region" description="Helical" evidence="10">
    <location>
        <begin position="77"/>
        <end position="96"/>
    </location>
</feature>
<protein>
    <recommendedName>
        <fullName evidence="10">Diadenylate cyclase</fullName>
        <shortName evidence="10">DAC</shortName>
        <ecNumber evidence="10">2.7.7.85</ecNumber>
    </recommendedName>
    <alternativeName>
        <fullName evidence="10">Cyclic-di-AMP synthase</fullName>
        <shortName evidence="10">c-di-AMP synthase</shortName>
    </alternativeName>
</protein>
<comment type="caution">
    <text evidence="13">The sequence shown here is derived from an EMBL/GenBank/DDBJ whole genome shotgun (WGS) entry which is preliminary data.</text>
</comment>
<evidence type="ECO:0000256" key="8">
    <source>
        <dbReference type="ARBA" id="ARBA00022989"/>
    </source>
</evidence>
<evidence type="ECO:0000256" key="6">
    <source>
        <dbReference type="ARBA" id="ARBA00022741"/>
    </source>
</evidence>
<dbReference type="PANTHER" id="PTHR34185:SF1">
    <property type="entry name" value="DIADENYLATE CYCLASE"/>
    <property type="match status" value="1"/>
</dbReference>
<dbReference type="EC" id="2.7.7.85" evidence="10"/>
<dbReference type="GO" id="GO:0004016">
    <property type="term" value="F:adenylate cyclase activity"/>
    <property type="evidence" value="ECO:0007669"/>
    <property type="project" value="UniProtKB-UniRule"/>
</dbReference>
<keyword evidence="3 10" id="KW-0808">Transferase</keyword>
<keyword evidence="2 10" id="KW-1003">Cell membrane</keyword>
<gene>
    <name evidence="10" type="primary">dacA</name>
    <name evidence="13" type="ORF">HNQ37_000924</name>
</gene>
<sequence>MTSITDLLNNNFWQQIINQNSNPWHLLMSIFDIAIVAYIIYRLTRFVQGTRLMILVRGVFLFIVIDLLAVFLDLSTLKWLLNQVITYGVIALIIVFQPEIRQALERLGYSTNLIPWIKPKNSASNQIEAYERSFEYMSMRKIGALVAIERSQTLKEYASSGIKLDADISSSLLINIFIPNTPLHDGAVIIENNKISVASAYLPLSERSDISKEYGTRHRAAIGLADVSDALVLIASEETGGISVAHRGNFYSDISKEQFHQILTDELNNSPEERQTRLSSWFKKRGKGDNR</sequence>
<keyword evidence="4 10" id="KW-0812">Transmembrane</keyword>
<evidence type="ECO:0000256" key="9">
    <source>
        <dbReference type="ARBA" id="ARBA00023136"/>
    </source>
</evidence>
<evidence type="ECO:0000259" key="12">
    <source>
        <dbReference type="PROSITE" id="PS51794"/>
    </source>
</evidence>
<feature type="domain" description="DAC" evidence="12">
    <location>
        <begin position="97"/>
        <end position="256"/>
    </location>
</feature>
<dbReference type="InterPro" id="IPR036888">
    <property type="entry name" value="DNA_integrity_DisA_N_sf"/>
</dbReference>
<dbReference type="InterPro" id="IPR014046">
    <property type="entry name" value="C-di-AMP_synthase"/>
</dbReference>
<comment type="catalytic activity">
    <reaction evidence="1 10">
        <text>2 ATP = 3',3'-c-di-AMP + 2 diphosphate</text>
        <dbReference type="Rhea" id="RHEA:35655"/>
        <dbReference type="ChEBI" id="CHEBI:30616"/>
        <dbReference type="ChEBI" id="CHEBI:33019"/>
        <dbReference type="ChEBI" id="CHEBI:71500"/>
        <dbReference type="EC" id="2.7.7.85"/>
    </reaction>
</comment>
<reference evidence="13 14" key="1">
    <citation type="submission" date="2020-08" db="EMBL/GenBank/DDBJ databases">
        <title>Genomic Encyclopedia of Type Strains, Phase IV (KMG-IV): sequencing the most valuable type-strain genomes for metagenomic binning, comparative biology and taxonomic classification.</title>
        <authorList>
            <person name="Goeker M."/>
        </authorList>
    </citation>
    <scope>NUCLEOTIDE SEQUENCE [LARGE SCALE GENOMIC DNA]</scope>
    <source>
        <strain evidence="13 14">DSM 14925</strain>
    </source>
</reference>
<keyword evidence="7 10" id="KW-0067">ATP-binding</keyword>
<dbReference type="PROSITE" id="PS51794">
    <property type="entry name" value="DAC"/>
    <property type="match status" value="1"/>
</dbReference>
<dbReference type="PANTHER" id="PTHR34185">
    <property type="entry name" value="DIADENYLATE CYCLASE"/>
    <property type="match status" value="1"/>
</dbReference>
<dbReference type="PIRSF" id="PIRSF004793">
    <property type="entry name" value="UCP004793"/>
    <property type="match status" value="1"/>
</dbReference>
<dbReference type="Proteomes" id="UP000562464">
    <property type="component" value="Unassembled WGS sequence"/>
</dbReference>
<accession>A0A841C6R3</accession>
<dbReference type="RefSeq" id="WP_183539715.1">
    <property type="nucleotide sequence ID" value="NZ_JACHHV010000013.1"/>
</dbReference>
<comment type="function">
    <text evidence="10">Catalyzes the condensation of 2 ATP molecules into cyclic di-AMP (c-di-AMP), a second messenger used to regulate differing processes in different bacteria.</text>
</comment>
<dbReference type="GO" id="GO:0006171">
    <property type="term" value="P:cAMP biosynthetic process"/>
    <property type="evidence" value="ECO:0007669"/>
    <property type="project" value="InterPro"/>
</dbReference>
<dbReference type="InterPro" id="IPR003390">
    <property type="entry name" value="DNA_integrity_scan_DisA_N"/>
</dbReference>
<proteinExistence type="inferred from homology"/>
<evidence type="ECO:0000256" key="7">
    <source>
        <dbReference type="ARBA" id="ARBA00022840"/>
    </source>
</evidence>
<comment type="caution">
    <text evidence="10">Lacks conserved residue(s) required for the propagation of feature annotation.</text>
</comment>
<dbReference type="FunFam" id="3.40.1700.10:FF:000002">
    <property type="entry name" value="Diadenylate cyclase"/>
    <property type="match status" value="1"/>
</dbReference>
<dbReference type="Pfam" id="PF19293">
    <property type="entry name" value="CdaA_N"/>
    <property type="match status" value="1"/>
</dbReference>
<comment type="subunit">
    <text evidence="10">Probably a homodimer.</text>
</comment>
<evidence type="ECO:0000313" key="13">
    <source>
        <dbReference type="EMBL" id="MBB5888034.1"/>
    </source>
</evidence>
<feature type="transmembrane region" description="Helical" evidence="10">
    <location>
        <begin position="23"/>
        <end position="40"/>
    </location>
</feature>
<feature type="transmembrane region" description="Helical" evidence="10">
    <location>
        <begin position="52"/>
        <end position="71"/>
    </location>
</feature>
<dbReference type="AlphaFoldDB" id="A0A841C6R3"/>
<keyword evidence="14" id="KW-1185">Reference proteome</keyword>
<evidence type="ECO:0000256" key="2">
    <source>
        <dbReference type="ARBA" id="ARBA00022475"/>
    </source>
</evidence>
<evidence type="ECO:0000256" key="11">
    <source>
        <dbReference type="SAM" id="MobiDB-lite"/>
    </source>
</evidence>
<evidence type="ECO:0000256" key="5">
    <source>
        <dbReference type="ARBA" id="ARBA00022695"/>
    </source>
</evidence>
<evidence type="ECO:0000256" key="10">
    <source>
        <dbReference type="HAMAP-Rule" id="MF_01499"/>
    </source>
</evidence>
<dbReference type="Pfam" id="PF02457">
    <property type="entry name" value="DAC"/>
    <property type="match status" value="1"/>
</dbReference>